<name>A0A5Q2F7A2_9ACTN</name>
<protein>
    <submittedName>
        <fullName evidence="2">TIM barrel protein</fullName>
    </submittedName>
</protein>
<dbReference type="KEGG" id="rain:Rai3103_00175"/>
<dbReference type="RefSeq" id="WP_153570871.1">
    <property type="nucleotide sequence ID" value="NZ_CP045725.1"/>
</dbReference>
<dbReference type="PANTHER" id="PTHR12110">
    <property type="entry name" value="HYDROXYPYRUVATE ISOMERASE"/>
    <property type="match status" value="1"/>
</dbReference>
<accession>A0A5Q2F7A2</accession>
<dbReference type="InterPro" id="IPR050312">
    <property type="entry name" value="IolE/XylAMocC-like"/>
</dbReference>
<dbReference type="Gene3D" id="3.20.20.150">
    <property type="entry name" value="Divalent-metal-dependent TIM barrel enzymes"/>
    <property type="match status" value="1"/>
</dbReference>
<organism evidence="2 3">
    <name type="scientific">Raineyella fluvialis</name>
    <dbReference type="NCBI Taxonomy" id="2662261"/>
    <lineage>
        <taxon>Bacteria</taxon>
        <taxon>Bacillati</taxon>
        <taxon>Actinomycetota</taxon>
        <taxon>Actinomycetes</taxon>
        <taxon>Propionibacteriales</taxon>
        <taxon>Propionibacteriaceae</taxon>
        <taxon>Raineyella</taxon>
    </lineage>
</organism>
<dbReference type="SUPFAM" id="SSF51658">
    <property type="entry name" value="Xylose isomerase-like"/>
    <property type="match status" value="1"/>
</dbReference>
<proteinExistence type="predicted"/>
<dbReference type="EMBL" id="CP045725">
    <property type="protein sequence ID" value="QGF22361.1"/>
    <property type="molecule type" value="Genomic_DNA"/>
</dbReference>
<evidence type="ECO:0000313" key="3">
    <source>
        <dbReference type="Proteomes" id="UP000386847"/>
    </source>
</evidence>
<dbReference type="InterPro" id="IPR036237">
    <property type="entry name" value="Xyl_isomerase-like_sf"/>
</dbReference>
<dbReference type="Proteomes" id="UP000386847">
    <property type="component" value="Chromosome"/>
</dbReference>
<evidence type="ECO:0000259" key="1">
    <source>
        <dbReference type="Pfam" id="PF01261"/>
    </source>
</evidence>
<feature type="domain" description="Xylose isomerase-like TIM barrel" evidence="1">
    <location>
        <begin position="23"/>
        <end position="244"/>
    </location>
</feature>
<reference evidence="2 3" key="1">
    <citation type="submission" date="2019-10" db="EMBL/GenBank/DDBJ databases">
        <title>Genomic analysis of Raineyella sp. CBA3103.</title>
        <authorList>
            <person name="Roh S.W."/>
        </authorList>
    </citation>
    <scope>NUCLEOTIDE SEQUENCE [LARGE SCALE GENOMIC DNA]</scope>
    <source>
        <strain evidence="2 3">CBA3103</strain>
    </source>
</reference>
<evidence type="ECO:0000313" key="2">
    <source>
        <dbReference type="EMBL" id="QGF22361.1"/>
    </source>
</evidence>
<dbReference type="PANTHER" id="PTHR12110:SF48">
    <property type="entry name" value="BLL3656 PROTEIN"/>
    <property type="match status" value="1"/>
</dbReference>
<dbReference type="Pfam" id="PF01261">
    <property type="entry name" value="AP_endonuc_2"/>
    <property type="match status" value="1"/>
</dbReference>
<gene>
    <name evidence="2" type="ORF">Rai3103_00175</name>
</gene>
<dbReference type="InterPro" id="IPR013022">
    <property type="entry name" value="Xyl_isomerase-like_TIM-brl"/>
</dbReference>
<dbReference type="AlphaFoldDB" id="A0A5Q2F7A2"/>
<sequence length="273" mass="30125">MTRKFSLAYLTVGDLEPSAQVYVAAQTGYDYVGLRPIPMGLESEPLLDIAHDPRLHANCKAALEETGVQLWDIELARVLDGVDYDRYAPAIECGAELGAKVLLTSIWTPDPARQVEGLARVADLAAQHDMQVVAEFVVLSPVKTLASMASLIRQSGADNLGMLIDMYHFDRADTPVEAVDDLPPEWFPMLHLCDAPATKPVDTEGLRVEVRERRLYVGEGDTAIAPLLRRLPDDIVLSIEQPHLERLRTLGDSEYAARCLRHAKDYLAANGIQ</sequence>
<keyword evidence="3" id="KW-1185">Reference proteome</keyword>